<sequence>MTYLTSRAWNLCDPLVTMQHRPLVPAVLTFHVAFLGDSQNTEPPPEQHELSRLLLHRLVLEAALKRVAELWIGAAQEPLQ</sequence>
<dbReference type="AlphaFoldDB" id="A0AAU7DJB0"/>
<organism evidence="1">
    <name type="scientific">Telmatobacter sp. DSM 110680</name>
    <dbReference type="NCBI Taxonomy" id="3036704"/>
    <lineage>
        <taxon>Bacteria</taxon>
        <taxon>Pseudomonadati</taxon>
        <taxon>Acidobacteriota</taxon>
        <taxon>Terriglobia</taxon>
        <taxon>Terriglobales</taxon>
        <taxon>Acidobacteriaceae</taxon>
        <taxon>Telmatobacter</taxon>
    </lineage>
</organism>
<dbReference type="EMBL" id="CP121196">
    <property type="protein sequence ID" value="XBH17415.1"/>
    <property type="molecule type" value="Genomic_DNA"/>
</dbReference>
<reference evidence="1" key="1">
    <citation type="submission" date="2023-03" db="EMBL/GenBank/DDBJ databases">
        <title>Edaphobacter sp.</title>
        <authorList>
            <person name="Huber K.J."/>
            <person name="Papendorf J."/>
            <person name="Pilke C."/>
            <person name="Bunk B."/>
            <person name="Sproeer C."/>
            <person name="Pester M."/>
        </authorList>
    </citation>
    <scope>NUCLEOTIDE SEQUENCE</scope>
    <source>
        <strain evidence="1">DSM 110680</strain>
    </source>
</reference>
<gene>
    <name evidence="1" type="ORF">P8935_22975</name>
</gene>
<name>A0AAU7DJB0_9BACT</name>
<protein>
    <submittedName>
        <fullName evidence="1">Uncharacterized protein</fullName>
    </submittedName>
</protein>
<proteinExistence type="predicted"/>
<accession>A0AAU7DJB0</accession>
<evidence type="ECO:0000313" key="1">
    <source>
        <dbReference type="EMBL" id="XBH17415.1"/>
    </source>
</evidence>
<dbReference type="RefSeq" id="WP_348262645.1">
    <property type="nucleotide sequence ID" value="NZ_CP121196.1"/>
</dbReference>